<dbReference type="Gene3D" id="3.90.1150.10">
    <property type="entry name" value="Aspartate Aminotransferase, domain 1"/>
    <property type="match status" value="1"/>
</dbReference>
<dbReference type="Pfam" id="PF00266">
    <property type="entry name" value="Aminotran_5"/>
    <property type="match status" value="1"/>
</dbReference>
<sequence>MIDAAPFPIDAVRARFPALAVTDEGRPRIYFDAPGGTQACADAISAMAAHLGGGTANAGGAFATSIATDAMSADAHAAMADLLGGSPEEIAFGPNMTTLTLAVSRALARDWGEGDELVVTRLDHDANVAPWLLAAADRGMTVRWLDFDPATGMLRVDRLPALLGPRTRLVAFGGASNALGTLNDMAGIVDIVRRHSDALVFVDAVQSVPHVPTDVRAIGCDLLACSPYKVFGPHQGVLWGRADLLAGLAAYKVRPASTNPPAVRFETGTPSFEAQAGVLGMIGYLEWLGETIAPGCATRRERLVAAMDACIVHEHALGERMLAGLARLNGVTLYGRCDMDGRVPTFAFTVAGHAPAAVARHLATRGIFAWSGHFYAVETIAALGLNEAGGLIRIGLCHYNSADEVDTLLTVLSELSGGRRQ</sequence>
<feature type="domain" description="Aminotransferase class V" evidence="2">
    <location>
        <begin position="29"/>
        <end position="408"/>
    </location>
</feature>
<proteinExistence type="predicted"/>
<gene>
    <name evidence="3" type="ORF">AVDCRST_MAG91-1515</name>
</gene>
<dbReference type="InterPro" id="IPR015421">
    <property type="entry name" value="PyrdxlP-dep_Trfase_major"/>
</dbReference>
<dbReference type="InterPro" id="IPR015422">
    <property type="entry name" value="PyrdxlP-dep_Trfase_small"/>
</dbReference>
<name>A0A6J4SZ92_9SPHN</name>
<dbReference type="PANTHER" id="PTHR43586:SF21">
    <property type="entry name" value="PYRIDOXAL PHOSPHATE (PLP)-DEPENDENT ASPARTATE AMINOTRANSFERASE SUPERFAMILY"/>
    <property type="match status" value="1"/>
</dbReference>
<dbReference type="InterPro" id="IPR011340">
    <property type="entry name" value="Cys_dSase-rel"/>
</dbReference>
<keyword evidence="1" id="KW-0663">Pyridoxal phosphate</keyword>
<dbReference type="NCBIfam" id="TIGR01976">
    <property type="entry name" value="am_tr_V_VC1184"/>
    <property type="match status" value="1"/>
</dbReference>
<dbReference type="EMBL" id="CADCVX010000293">
    <property type="protein sequence ID" value="CAA9509040.1"/>
    <property type="molecule type" value="Genomic_DNA"/>
</dbReference>
<dbReference type="InterPro" id="IPR015424">
    <property type="entry name" value="PyrdxlP-dep_Trfase"/>
</dbReference>
<evidence type="ECO:0000259" key="2">
    <source>
        <dbReference type="Pfam" id="PF00266"/>
    </source>
</evidence>
<evidence type="ECO:0000256" key="1">
    <source>
        <dbReference type="ARBA" id="ARBA00022898"/>
    </source>
</evidence>
<protein>
    <submittedName>
        <fullName evidence="3">Cysteine desulfurase</fullName>
        <ecNumber evidence="3">2.8.1.7</ecNumber>
    </submittedName>
</protein>
<dbReference type="EC" id="2.8.1.7" evidence="3"/>
<dbReference type="SUPFAM" id="SSF53383">
    <property type="entry name" value="PLP-dependent transferases"/>
    <property type="match status" value="1"/>
</dbReference>
<organism evidence="3">
    <name type="scientific">uncultured Sphingomonadaceae bacterium</name>
    <dbReference type="NCBI Taxonomy" id="169976"/>
    <lineage>
        <taxon>Bacteria</taxon>
        <taxon>Pseudomonadati</taxon>
        <taxon>Pseudomonadota</taxon>
        <taxon>Alphaproteobacteria</taxon>
        <taxon>Sphingomonadales</taxon>
        <taxon>Sphingomonadaceae</taxon>
        <taxon>environmental samples</taxon>
    </lineage>
</organism>
<dbReference type="AlphaFoldDB" id="A0A6J4SZ92"/>
<accession>A0A6J4SZ92</accession>
<evidence type="ECO:0000313" key="3">
    <source>
        <dbReference type="EMBL" id="CAA9509040.1"/>
    </source>
</evidence>
<dbReference type="PANTHER" id="PTHR43586">
    <property type="entry name" value="CYSTEINE DESULFURASE"/>
    <property type="match status" value="1"/>
</dbReference>
<dbReference type="InterPro" id="IPR000192">
    <property type="entry name" value="Aminotrans_V_dom"/>
</dbReference>
<dbReference type="Gene3D" id="3.40.640.10">
    <property type="entry name" value="Type I PLP-dependent aspartate aminotransferase-like (Major domain)"/>
    <property type="match status" value="1"/>
</dbReference>
<dbReference type="GO" id="GO:0031071">
    <property type="term" value="F:cysteine desulfurase activity"/>
    <property type="evidence" value="ECO:0007669"/>
    <property type="project" value="UniProtKB-EC"/>
</dbReference>
<keyword evidence="3" id="KW-0808">Transferase</keyword>
<reference evidence="3" key="1">
    <citation type="submission" date="2020-02" db="EMBL/GenBank/DDBJ databases">
        <authorList>
            <person name="Meier V. D."/>
        </authorList>
    </citation>
    <scope>NUCLEOTIDE SEQUENCE</scope>
    <source>
        <strain evidence="3">AVDCRST_MAG91</strain>
    </source>
</reference>